<keyword evidence="2" id="KW-1185">Reference proteome</keyword>
<evidence type="ECO:0008006" key="3">
    <source>
        <dbReference type="Google" id="ProtNLM"/>
    </source>
</evidence>
<sequence length="263" mass="30345">MHGPPANSLRCFKFLDDLRLQFFAFTLSTEPQFGSVRYGRQNMSRKMPGEDGRAAKRRRSYTSKIIMLHAGDGDGDRTVSIHEDNLCEFSPFFRAALENKRWKEGREGEVDLPDDHVDTVTAYAHWLYHQEISDATLEWDDKLEPDHEFLISLWLFGDKVQDDKFCDAVLCKCLDAIEDGRLGTHVFPSVDAVRLAYEGTTAASPLRQCLATIFADNCETEWLSRAYPEDFKHDLLEALIERRGSKDYKSYSQEERSAWMKQK</sequence>
<dbReference type="OrthoDB" id="3648633at2759"/>
<accession>A0A139GXL0</accession>
<name>A0A139GXL0_9PEZI</name>
<dbReference type="InterPro" id="IPR011333">
    <property type="entry name" value="SKP1/BTB/POZ_sf"/>
</dbReference>
<protein>
    <recommendedName>
        <fullName evidence="3">BTB domain-containing protein</fullName>
    </recommendedName>
</protein>
<dbReference type="AlphaFoldDB" id="A0A139GXL0"/>
<evidence type="ECO:0000313" key="2">
    <source>
        <dbReference type="Proteomes" id="UP000070133"/>
    </source>
</evidence>
<dbReference type="Proteomes" id="UP000070133">
    <property type="component" value="Unassembled WGS sequence"/>
</dbReference>
<dbReference type="PANTHER" id="PTHR47843">
    <property type="entry name" value="BTB DOMAIN-CONTAINING PROTEIN-RELATED"/>
    <property type="match status" value="1"/>
</dbReference>
<dbReference type="Gene3D" id="3.30.710.10">
    <property type="entry name" value="Potassium Channel Kv1.1, Chain A"/>
    <property type="match status" value="1"/>
</dbReference>
<proteinExistence type="predicted"/>
<evidence type="ECO:0000313" key="1">
    <source>
        <dbReference type="EMBL" id="KXS94937.1"/>
    </source>
</evidence>
<dbReference type="CDD" id="cd18186">
    <property type="entry name" value="BTB_POZ_ZBTB_KLHL-like"/>
    <property type="match status" value="1"/>
</dbReference>
<dbReference type="EMBL" id="LFZN01000245">
    <property type="protein sequence ID" value="KXS94937.1"/>
    <property type="molecule type" value="Genomic_DNA"/>
</dbReference>
<dbReference type="STRING" id="321146.A0A139GXL0"/>
<organism evidence="1 2">
    <name type="scientific">Pseudocercospora eumusae</name>
    <dbReference type="NCBI Taxonomy" id="321146"/>
    <lineage>
        <taxon>Eukaryota</taxon>
        <taxon>Fungi</taxon>
        <taxon>Dikarya</taxon>
        <taxon>Ascomycota</taxon>
        <taxon>Pezizomycotina</taxon>
        <taxon>Dothideomycetes</taxon>
        <taxon>Dothideomycetidae</taxon>
        <taxon>Mycosphaerellales</taxon>
        <taxon>Mycosphaerellaceae</taxon>
        <taxon>Pseudocercospora</taxon>
    </lineage>
</organism>
<dbReference type="PANTHER" id="PTHR47843:SF2">
    <property type="entry name" value="BTB DOMAIN-CONTAINING PROTEIN"/>
    <property type="match status" value="1"/>
</dbReference>
<reference evidence="1 2" key="1">
    <citation type="submission" date="2015-07" db="EMBL/GenBank/DDBJ databases">
        <title>Comparative genomics of the Sigatoka disease complex on banana suggests a link between parallel evolutionary changes in Pseudocercospora fijiensis and Pseudocercospora eumusae and increased virulence on the banana host.</title>
        <authorList>
            <person name="Chang T.-C."/>
            <person name="Salvucci A."/>
            <person name="Crous P.W."/>
            <person name="Stergiopoulos I."/>
        </authorList>
    </citation>
    <scope>NUCLEOTIDE SEQUENCE [LARGE SCALE GENOMIC DNA]</scope>
    <source>
        <strain evidence="1 2">CBS 114824</strain>
    </source>
</reference>
<gene>
    <name evidence="1" type="ORF">AC578_6133</name>
</gene>
<comment type="caution">
    <text evidence="1">The sequence shown here is derived from an EMBL/GenBank/DDBJ whole genome shotgun (WGS) entry which is preliminary data.</text>
</comment>
<dbReference type="SUPFAM" id="SSF54695">
    <property type="entry name" value="POZ domain"/>
    <property type="match status" value="1"/>
</dbReference>